<dbReference type="PANTHER" id="PTHR11705">
    <property type="entry name" value="PROTEASE FAMILY M14 CARBOXYPEPTIDASE A,B"/>
    <property type="match status" value="1"/>
</dbReference>
<evidence type="ECO:0000256" key="3">
    <source>
        <dbReference type="ARBA" id="ARBA00022670"/>
    </source>
</evidence>
<dbReference type="OMA" id="AAWGQMN"/>
<dbReference type="VEuPathDB" id="AmoebaDB:ACA1_057490"/>
<evidence type="ECO:0000313" key="10">
    <source>
        <dbReference type="EMBL" id="ELR17113.1"/>
    </source>
</evidence>
<evidence type="ECO:0000256" key="8">
    <source>
        <dbReference type="SAM" id="SignalP"/>
    </source>
</evidence>
<dbReference type="GO" id="GO:0005615">
    <property type="term" value="C:extracellular space"/>
    <property type="evidence" value="ECO:0007669"/>
    <property type="project" value="TreeGrafter"/>
</dbReference>
<dbReference type="PROSITE" id="PS52035">
    <property type="entry name" value="PEPTIDASE_M14"/>
    <property type="match status" value="1"/>
</dbReference>
<dbReference type="CDD" id="cd03860">
    <property type="entry name" value="M14_CP_A-B_like"/>
    <property type="match status" value="1"/>
</dbReference>
<keyword evidence="4" id="KW-0378">Hydrolase</keyword>
<reference evidence="10 11" key="1">
    <citation type="journal article" date="2013" name="Genome Biol.">
        <title>Genome of Acanthamoeba castellanii highlights extensive lateral gene transfer and early evolution of tyrosine kinase signaling.</title>
        <authorList>
            <person name="Clarke M."/>
            <person name="Lohan A.J."/>
            <person name="Liu B."/>
            <person name="Lagkouvardos I."/>
            <person name="Roy S."/>
            <person name="Zafar N."/>
            <person name="Bertelli C."/>
            <person name="Schilde C."/>
            <person name="Kianianmomeni A."/>
            <person name="Burglin T.R."/>
            <person name="Frech C."/>
            <person name="Turcotte B."/>
            <person name="Kopec K.O."/>
            <person name="Synnott J.M."/>
            <person name="Choo C."/>
            <person name="Paponov I."/>
            <person name="Finkler A."/>
            <person name="Soon Heng Tan C."/>
            <person name="Hutchins A.P."/>
            <person name="Weinmeier T."/>
            <person name="Rattei T."/>
            <person name="Chu J.S."/>
            <person name="Gimenez G."/>
            <person name="Irimia M."/>
            <person name="Rigden D.J."/>
            <person name="Fitzpatrick D.A."/>
            <person name="Lorenzo-Morales J."/>
            <person name="Bateman A."/>
            <person name="Chiu C.H."/>
            <person name="Tang P."/>
            <person name="Hegemann P."/>
            <person name="Fromm H."/>
            <person name="Raoult D."/>
            <person name="Greub G."/>
            <person name="Miranda-Saavedra D."/>
            <person name="Chen N."/>
            <person name="Nash P."/>
            <person name="Ginger M.L."/>
            <person name="Horn M."/>
            <person name="Schaap P."/>
            <person name="Caler L."/>
            <person name="Loftus B."/>
        </authorList>
    </citation>
    <scope>NUCLEOTIDE SEQUENCE [LARGE SCALE GENOMIC DNA]</scope>
    <source>
        <strain evidence="10 11">Neff</strain>
    </source>
</reference>
<dbReference type="Gene3D" id="3.40.630.10">
    <property type="entry name" value="Zn peptidases"/>
    <property type="match status" value="1"/>
</dbReference>
<keyword evidence="11" id="KW-1185">Reference proteome</keyword>
<proteinExistence type="inferred from homology"/>
<dbReference type="STRING" id="1257118.L8GX42"/>
<dbReference type="GO" id="GO:0004181">
    <property type="term" value="F:metallocarboxypeptidase activity"/>
    <property type="evidence" value="ECO:0007669"/>
    <property type="project" value="InterPro"/>
</dbReference>
<evidence type="ECO:0000256" key="6">
    <source>
        <dbReference type="ARBA" id="ARBA00023049"/>
    </source>
</evidence>
<keyword evidence="5" id="KW-0862">Zinc</keyword>
<evidence type="ECO:0000313" key="11">
    <source>
        <dbReference type="Proteomes" id="UP000011083"/>
    </source>
</evidence>
<dbReference type="FunFam" id="3.40.630.10:FF:000056">
    <property type="entry name" value="Zinc carboxypeptidase"/>
    <property type="match status" value="1"/>
</dbReference>
<dbReference type="GeneID" id="14918458"/>
<dbReference type="Pfam" id="PF00246">
    <property type="entry name" value="Peptidase_M14"/>
    <property type="match status" value="1"/>
</dbReference>
<feature type="active site" description="Proton donor/acceptor" evidence="7">
    <location>
        <position position="391"/>
    </location>
</feature>
<dbReference type="PANTHER" id="PTHR11705:SF143">
    <property type="entry name" value="SLL0236 PROTEIN"/>
    <property type="match status" value="1"/>
</dbReference>
<dbReference type="SUPFAM" id="SSF53187">
    <property type="entry name" value="Zn-dependent exopeptidases"/>
    <property type="match status" value="1"/>
</dbReference>
<dbReference type="InterPro" id="IPR000834">
    <property type="entry name" value="Peptidase_M14"/>
</dbReference>
<comment type="cofactor">
    <cofactor evidence="1">
        <name>Zn(2+)</name>
        <dbReference type="ChEBI" id="CHEBI:29105"/>
    </cofactor>
</comment>
<protein>
    <submittedName>
        <fullName evidence="10">Zinc carboxypeptidase superfamily protein</fullName>
    </submittedName>
</protein>
<evidence type="ECO:0000256" key="1">
    <source>
        <dbReference type="ARBA" id="ARBA00001947"/>
    </source>
</evidence>
<feature type="domain" description="Peptidase M14" evidence="9">
    <location>
        <begin position="123"/>
        <end position="425"/>
    </location>
</feature>
<evidence type="ECO:0000256" key="7">
    <source>
        <dbReference type="PROSITE-ProRule" id="PRU01379"/>
    </source>
</evidence>
<dbReference type="RefSeq" id="XP_004339126.1">
    <property type="nucleotide sequence ID" value="XM_004339078.1"/>
</dbReference>
<keyword evidence="3" id="KW-0645">Protease</keyword>
<keyword evidence="8" id="KW-0732">Signal</keyword>
<organism evidence="10 11">
    <name type="scientific">Acanthamoeba castellanii (strain ATCC 30010 / Neff)</name>
    <dbReference type="NCBI Taxonomy" id="1257118"/>
    <lineage>
        <taxon>Eukaryota</taxon>
        <taxon>Amoebozoa</taxon>
        <taxon>Discosea</taxon>
        <taxon>Longamoebia</taxon>
        <taxon>Centramoebida</taxon>
        <taxon>Acanthamoebidae</taxon>
        <taxon>Acanthamoeba</taxon>
    </lineage>
</organism>
<gene>
    <name evidence="10" type="ORF">ACA1_057490</name>
</gene>
<keyword evidence="10" id="KW-0121">Carboxypeptidase</keyword>
<evidence type="ECO:0000256" key="5">
    <source>
        <dbReference type="ARBA" id="ARBA00022833"/>
    </source>
</evidence>
<feature type="signal peptide" evidence="8">
    <location>
        <begin position="1"/>
        <end position="23"/>
    </location>
</feature>
<evidence type="ECO:0000256" key="4">
    <source>
        <dbReference type="ARBA" id="ARBA00022801"/>
    </source>
</evidence>
<dbReference type="Proteomes" id="UP000011083">
    <property type="component" value="Unassembled WGS sequence"/>
</dbReference>
<dbReference type="GO" id="GO:0006508">
    <property type="term" value="P:proteolysis"/>
    <property type="evidence" value="ECO:0007669"/>
    <property type="project" value="UniProtKB-KW"/>
</dbReference>
<dbReference type="EMBL" id="KB007974">
    <property type="protein sequence ID" value="ELR17113.1"/>
    <property type="molecule type" value="Genomic_DNA"/>
</dbReference>
<evidence type="ECO:0000259" key="9">
    <source>
        <dbReference type="PROSITE" id="PS52035"/>
    </source>
</evidence>
<dbReference type="OrthoDB" id="3626597at2759"/>
<dbReference type="AlphaFoldDB" id="L8GX42"/>
<accession>L8GX42</accession>
<comment type="similarity">
    <text evidence="2 7">Belongs to the peptidase M14 family.</text>
</comment>
<dbReference type="GO" id="GO:0008270">
    <property type="term" value="F:zinc ion binding"/>
    <property type="evidence" value="ECO:0007669"/>
    <property type="project" value="InterPro"/>
</dbReference>
<dbReference type="KEGG" id="acan:ACA1_057490"/>
<dbReference type="SMART" id="SM00631">
    <property type="entry name" value="Zn_pept"/>
    <property type="match status" value="1"/>
</dbReference>
<name>L8GX42_ACACF</name>
<sequence length="429" mass="48145">MQMRPTRVLAVLVLALASATAWASFVPEPTAPVSYEGQQVVRFDVRRAEDRAKIERWTSARGLDVWARHPEWIDVRLPRSVAAVEDVPLRVMSNDLQQDIDAERASVLAAAGREMTAESFFDTYRSLDEFNQFLDLLATNYPDLVTKKTIGKTVEGRPINGVLIASANNTRKVGIVYNGGQHAREWISPMTNAYIANQLVSLYGKDDEVTKMVDEVEWTIFPVINADGYVYSWTTDRMWRKNRRLNEDSWFRCYGVDTNRNWAFHWNEGGASGDTCSETYRGPKSFSEPEVTALADYISAQGNVKGYADIHSYSQLWMSQWGWTTAEVPKDFTTQNDLSKCMLALAVAAIKATHGKVYGYGPSAKVIYVASGGADDWTYGARNVTWSYSVELRDTGRYGFVLPASEIVPTGQETFAAVRVMANYILTHI</sequence>
<dbReference type="SUPFAM" id="SSF54897">
    <property type="entry name" value="Protease propeptides/inhibitors"/>
    <property type="match status" value="1"/>
</dbReference>
<feature type="chain" id="PRO_5003990696" evidence="8">
    <location>
        <begin position="24"/>
        <end position="429"/>
    </location>
</feature>
<evidence type="ECO:0000256" key="2">
    <source>
        <dbReference type="ARBA" id="ARBA00005988"/>
    </source>
</evidence>
<dbReference type="PRINTS" id="PR00765">
    <property type="entry name" value="CRBOXYPTASEA"/>
</dbReference>
<keyword evidence="6" id="KW-0482">Metalloprotease</keyword>